<proteinExistence type="predicted"/>
<accession>A0A177AR88</accession>
<reference evidence="2 3" key="1">
    <citation type="submission" date="2016-04" db="EMBL/GenBank/DDBJ databases">
        <title>The genome of Intoshia linei affirms orthonectids as highly simplified spiralians.</title>
        <authorList>
            <person name="Mikhailov K.V."/>
            <person name="Slusarev G.S."/>
            <person name="Nikitin M.A."/>
            <person name="Logacheva M.D."/>
            <person name="Penin A."/>
            <person name="Aleoshin V."/>
            <person name="Panchin Y.V."/>
        </authorList>
    </citation>
    <scope>NUCLEOTIDE SEQUENCE [LARGE SCALE GENOMIC DNA]</scope>
    <source>
        <strain evidence="2">Intl2013</strain>
        <tissue evidence="2">Whole animal</tissue>
    </source>
</reference>
<evidence type="ECO:0000313" key="3">
    <source>
        <dbReference type="Proteomes" id="UP000078046"/>
    </source>
</evidence>
<dbReference type="GO" id="GO:0003676">
    <property type="term" value="F:nucleic acid binding"/>
    <property type="evidence" value="ECO:0007669"/>
    <property type="project" value="InterPro"/>
</dbReference>
<evidence type="ECO:0000259" key="1">
    <source>
        <dbReference type="Pfam" id="PF13358"/>
    </source>
</evidence>
<feature type="domain" description="Tc1-like transposase DDE" evidence="1">
    <location>
        <begin position="2"/>
        <end position="53"/>
    </location>
</feature>
<evidence type="ECO:0000313" key="2">
    <source>
        <dbReference type="EMBL" id="OAF63911.1"/>
    </source>
</evidence>
<keyword evidence="3" id="KW-1185">Reference proteome</keyword>
<name>A0A177AR88_9BILA</name>
<dbReference type="Pfam" id="PF13358">
    <property type="entry name" value="DDE_3"/>
    <property type="match status" value="1"/>
</dbReference>
<organism evidence="2 3">
    <name type="scientific">Intoshia linei</name>
    <dbReference type="NCBI Taxonomy" id="1819745"/>
    <lineage>
        <taxon>Eukaryota</taxon>
        <taxon>Metazoa</taxon>
        <taxon>Spiralia</taxon>
        <taxon>Lophotrochozoa</taxon>
        <taxon>Mesozoa</taxon>
        <taxon>Orthonectida</taxon>
        <taxon>Rhopaluridae</taxon>
        <taxon>Intoshia</taxon>
    </lineage>
</organism>
<comment type="caution">
    <text evidence="2">The sequence shown here is derived from an EMBL/GenBank/DDBJ whole genome shotgun (WGS) entry which is preliminary data.</text>
</comment>
<dbReference type="OrthoDB" id="6226438at2759"/>
<feature type="non-terminal residue" evidence="2">
    <location>
        <position position="1"/>
    </location>
</feature>
<dbReference type="InterPro" id="IPR038717">
    <property type="entry name" value="Tc1-like_DDE_dom"/>
</dbReference>
<protein>
    <recommendedName>
        <fullName evidence="1">Tc1-like transposase DDE domain-containing protein</fullName>
    </recommendedName>
</protein>
<dbReference type="AlphaFoldDB" id="A0A177AR88"/>
<dbReference type="Gene3D" id="3.30.420.10">
    <property type="entry name" value="Ribonuclease H-like superfamily/Ribonuclease H"/>
    <property type="match status" value="1"/>
</dbReference>
<dbReference type="Proteomes" id="UP000078046">
    <property type="component" value="Unassembled WGS sequence"/>
</dbReference>
<gene>
    <name evidence="2" type="ORF">A3Q56_08384</name>
</gene>
<sequence length="115" mass="13566">IDNAPCHSHIEDILSEQEFLEHYILRLAPYSPMLNPIEKVWSVIKSEVKRQLSIRMPQILVADRENMSIMNFRLQTLERLITESIDYIIIQLCIKYISGIQSKYIDAINKIDMQF</sequence>
<dbReference type="EMBL" id="LWCA01002372">
    <property type="protein sequence ID" value="OAF63911.1"/>
    <property type="molecule type" value="Genomic_DNA"/>
</dbReference>
<dbReference type="InterPro" id="IPR036397">
    <property type="entry name" value="RNaseH_sf"/>
</dbReference>